<gene>
    <name evidence="1" type="ORF">MLD38_024196</name>
</gene>
<accession>A0ACB9NRL4</accession>
<protein>
    <submittedName>
        <fullName evidence="1">Uncharacterized protein</fullName>
    </submittedName>
</protein>
<sequence>MKVSRWTDRIIGNGLEDNPDGVINGENKIFSSEQERPRRPGRRPYAKRRNVEDPLPEKPVRYVDPNSPAELMLIFPEPRFIPSEVRLNKTFKRFGTLNELQTELDRDGNRARVVFKKCRDAEIA</sequence>
<dbReference type="EMBL" id="CM042886">
    <property type="protein sequence ID" value="KAI4339235.1"/>
    <property type="molecule type" value="Genomic_DNA"/>
</dbReference>
<organism evidence="1 2">
    <name type="scientific">Melastoma candidum</name>
    <dbReference type="NCBI Taxonomy" id="119954"/>
    <lineage>
        <taxon>Eukaryota</taxon>
        <taxon>Viridiplantae</taxon>
        <taxon>Streptophyta</taxon>
        <taxon>Embryophyta</taxon>
        <taxon>Tracheophyta</taxon>
        <taxon>Spermatophyta</taxon>
        <taxon>Magnoliopsida</taxon>
        <taxon>eudicotyledons</taxon>
        <taxon>Gunneridae</taxon>
        <taxon>Pentapetalae</taxon>
        <taxon>rosids</taxon>
        <taxon>malvids</taxon>
        <taxon>Myrtales</taxon>
        <taxon>Melastomataceae</taxon>
        <taxon>Melastomatoideae</taxon>
        <taxon>Melastomateae</taxon>
        <taxon>Melastoma</taxon>
    </lineage>
</organism>
<dbReference type="Proteomes" id="UP001057402">
    <property type="component" value="Chromosome 7"/>
</dbReference>
<evidence type="ECO:0000313" key="1">
    <source>
        <dbReference type="EMBL" id="KAI4339235.1"/>
    </source>
</evidence>
<evidence type="ECO:0000313" key="2">
    <source>
        <dbReference type="Proteomes" id="UP001057402"/>
    </source>
</evidence>
<keyword evidence="2" id="KW-1185">Reference proteome</keyword>
<proteinExistence type="predicted"/>
<reference evidence="2" key="1">
    <citation type="journal article" date="2023" name="Front. Plant Sci.">
        <title>Chromosomal-level genome assembly of Melastoma candidum provides insights into trichome evolution.</title>
        <authorList>
            <person name="Zhong Y."/>
            <person name="Wu W."/>
            <person name="Sun C."/>
            <person name="Zou P."/>
            <person name="Liu Y."/>
            <person name="Dai S."/>
            <person name="Zhou R."/>
        </authorList>
    </citation>
    <scope>NUCLEOTIDE SEQUENCE [LARGE SCALE GENOMIC DNA]</scope>
</reference>
<comment type="caution">
    <text evidence="1">The sequence shown here is derived from an EMBL/GenBank/DDBJ whole genome shotgun (WGS) entry which is preliminary data.</text>
</comment>
<name>A0ACB9NRL4_9MYRT</name>